<dbReference type="InterPro" id="IPR025117">
    <property type="entry name" value="DUF4037"/>
</dbReference>
<dbReference type="InterPro" id="IPR043519">
    <property type="entry name" value="NT_sf"/>
</dbReference>
<protein>
    <recommendedName>
        <fullName evidence="1">DUF4037 domain-containing protein</fullName>
    </recommendedName>
</protein>
<dbReference type="Proteomes" id="UP000217289">
    <property type="component" value="Chromosome"/>
</dbReference>
<organism evidence="2 3">
    <name type="scientific">Melittangium boletus DSM 14713</name>
    <dbReference type="NCBI Taxonomy" id="1294270"/>
    <lineage>
        <taxon>Bacteria</taxon>
        <taxon>Pseudomonadati</taxon>
        <taxon>Myxococcota</taxon>
        <taxon>Myxococcia</taxon>
        <taxon>Myxococcales</taxon>
        <taxon>Cystobacterineae</taxon>
        <taxon>Archangiaceae</taxon>
        <taxon>Melittangium</taxon>
    </lineage>
</organism>
<dbReference type="KEGG" id="mbd:MEBOL_000668"/>
<dbReference type="EMBL" id="CP022163">
    <property type="protein sequence ID" value="ATB27230.1"/>
    <property type="molecule type" value="Genomic_DNA"/>
</dbReference>
<dbReference type="AlphaFoldDB" id="A0A250I7S0"/>
<accession>A0A250I7S0</accession>
<evidence type="ECO:0000313" key="3">
    <source>
        <dbReference type="Proteomes" id="UP000217289"/>
    </source>
</evidence>
<evidence type="ECO:0000259" key="1">
    <source>
        <dbReference type="Pfam" id="PF13228"/>
    </source>
</evidence>
<dbReference type="SUPFAM" id="SSF81301">
    <property type="entry name" value="Nucleotidyltransferase"/>
    <property type="match status" value="1"/>
</dbReference>
<gene>
    <name evidence="2" type="ORF">MEBOL_000668</name>
</gene>
<dbReference type="Gene3D" id="3.30.460.10">
    <property type="entry name" value="Beta Polymerase, domain 2"/>
    <property type="match status" value="1"/>
</dbReference>
<reference evidence="2 3" key="1">
    <citation type="submission" date="2017-06" db="EMBL/GenBank/DDBJ databases">
        <authorList>
            <person name="Kim H.J."/>
            <person name="Triplett B.A."/>
        </authorList>
    </citation>
    <scope>NUCLEOTIDE SEQUENCE [LARGE SCALE GENOMIC DNA]</scope>
    <source>
        <strain evidence="2 3">DSM 14713</strain>
    </source>
</reference>
<sequence length="246" mass="27434">MALGGSWVTGAADPRSDLDLIVYANPPPPVEARRSLILPTATRAEIDNLFFGTGDEWIDTRGQGVDVAYWSPEWIEDQLDRVLVRFEASLGYTTSFLHTVRNSRVLFDRAGWLARLQARARSAYPEPLCHAIVAKNHPVLRRKLSSYLEQIELALHRADPVSVQHRVTAVLASYFDILFAVNRVPHPGEKRLLEQVRHLCPKRPPELESQVVAVIRAVGGPGQELLSHLQVLLDGLDSMLVSEGLI</sequence>
<evidence type="ECO:0000313" key="2">
    <source>
        <dbReference type="EMBL" id="ATB27230.1"/>
    </source>
</evidence>
<proteinExistence type="predicted"/>
<dbReference type="Pfam" id="PF13228">
    <property type="entry name" value="DUF4037"/>
    <property type="match status" value="1"/>
</dbReference>
<feature type="domain" description="DUF4037" evidence="1">
    <location>
        <begin position="95"/>
        <end position="190"/>
    </location>
</feature>
<keyword evidence="3" id="KW-1185">Reference proteome</keyword>
<name>A0A250I7S0_9BACT</name>